<dbReference type="SUPFAM" id="SSF58038">
    <property type="entry name" value="SNARE fusion complex"/>
    <property type="match status" value="1"/>
</dbReference>
<evidence type="ECO:0000256" key="1">
    <source>
        <dbReference type="ARBA" id="ARBA00004211"/>
    </source>
</evidence>
<dbReference type="GO" id="GO:0031201">
    <property type="term" value="C:SNARE complex"/>
    <property type="evidence" value="ECO:0007669"/>
    <property type="project" value="TreeGrafter"/>
</dbReference>
<dbReference type="GO" id="GO:0000149">
    <property type="term" value="F:SNARE binding"/>
    <property type="evidence" value="ECO:0007669"/>
    <property type="project" value="TreeGrafter"/>
</dbReference>
<evidence type="ECO:0000256" key="2">
    <source>
        <dbReference type="ARBA" id="ARBA00022448"/>
    </source>
</evidence>
<dbReference type="OrthoDB" id="421009at2759"/>
<dbReference type="AlphaFoldDB" id="U6M582"/>
<dbReference type="GO" id="GO:0006886">
    <property type="term" value="P:intracellular protein transport"/>
    <property type="evidence" value="ECO:0007669"/>
    <property type="project" value="TreeGrafter"/>
</dbReference>
<dbReference type="GO" id="GO:0006906">
    <property type="term" value="P:vesicle fusion"/>
    <property type="evidence" value="ECO:0007669"/>
    <property type="project" value="TreeGrafter"/>
</dbReference>
<proteinExistence type="predicted"/>
<evidence type="ECO:0000256" key="7">
    <source>
        <dbReference type="SAM" id="Phobius"/>
    </source>
</evidence>
<feature type="transmembrane region" description="Helical" evidence="7">
    <location>
        <begin position="65"/>
        <end position="84"/>
    </location>
</feature>
<dbReference type="GeneID" id="25338867"/>
<keyword evidence="4 7" id="KW-1133">Transmembrane helix</keyword>
<dbReference type="GO" id="GO:0005484">
    <property type="term" value="F:SNAP receptor activity"/>
    <property type="evidence" value="ECO:0007669"/>
    <property type="project" value="TreeGrafter"/>
</dbReference>
<evidence type="ECO:0000256" key="4">
    <source>
        <dbReference type="ARBA" id="ARBA00022989"/>
    </source>
</evidence>
<organism evidence="9 10">
    <name type="scientific">Eimeria maxima</name>
    <name type="common">Coccidian parasite</name>
    <dbReference type="NCBI Taxonomy" id="5804"/>
    <lineage>
        <taxon>Eukaryota</taxon>
        <taxon>Sar</taxon>
        <taxon>Alveolata</taxon>
        <taxon>Apicomplexa</taxon>
        <taxon>Conoidasida</taxon>
        <taxon>Coccidia</taxon>
        <taxon>Eucoccidiorida</taxon>
        <taxon>Eimeriorina</taxon>
        <taxon>Eimeriidae</taxon>
        <taxon>Eimeria</taxon>
    </lineage>
</organism>
<dbReference type="GO" id="GO:0006888">
    <property type="term" value="P:endoplasmic reticulum to Golgi vesicle-mediated transport"/>
    <property type="evidence" value="ECO:0007669"/>
    <property type="project" value="TreeGrafter"/>
</dbReference>
<dbReference type="PROSITE" id="PS50192">
    <property type="entry name" value="T_SNARE"/>
    <property type="match status" value="1"/>
</dbReference>
<feature type="domain" description="T-SNARE coiled-coil homology" evidence="8">
    <location>
        <begin position="1"/>
        <end position="55"/>
    </location>
</feature>
<sequence length="85" mass="10050">MAVENVQRVIGELAGIFQRVATMIAHQEEMIQRIDQDLDHSMHHIREGQHELLNFYNRISSNRSLIIKVFLMLMAFILFFVFFLS</sequence>
<gene>
    <name evidence="9" type="ORF">EMWEY_00048810</name>
</gene>
<accession>U6M582</accession>
<dbReference type="Gene3D" id="1.20.5.110">
    <property type="match status" value="1"/>
</dbReference>
<protein>
    <submittedName>
        <fullName evidence="9">Syntaxin, putative</fullName>
    </submittedName>
</protein>
<evidence type="ECO:0000259" key="8">
    <source>
        <dbReference type="PROSITE" id="PS50192"/>
    </source>
</evidence>
<dbReference type="RefSeq" id="XP_013334869.1">
    <property type="nucleotide sequence ID" value="XM_013479415.1"/>
</dbReference>
<dbReference type="VEuPathDB" id="ToxoDB:EMWEY_00048810"/>
<dbReference type="PANTHER" id="PTHR19957">
    <property type="entry name" value="SYNTAXIN"/>
    <property type="match status" value="1"/>
</dbReference>
<evidence type="ECO:0000256" key="6">
    <source>
        <dbReference type="ARBA" id="ARBA00023136"/>
    </source>
</evidence>
<evidence type="ECO:0000313" key="9">
    <source>
        <dbReference type="EMBL" id="CDJ58223.1"/>
    </source>
</evidence>
<keyword evidence="6 7" id="KW-0472">Membrane</keyword>
<dbReference type="Pfam" id="PF05739">
    <property type="entry name" value="SNARE"/>
    <property type="match status" value="1"/>
</dbReference>
<keyword evidence="3 7" id="KW-0812">Transmembrane</keyword>
<reference evidence="9" key="2">
    <citation type="submission" date="2013-10" db="EMBL/GenBank/DDBJ databases">
        <authorList>
            <person name="Aslett M."/>
        </authorList>
    </citation>
    <scope>NUCLEOTIDE SEQUENCE [LARGE SCALE GENOMIC DNA]</scope>
    <source>
        <strain evidence="9">Weybridge</strain>
    </source>
</reference>
<keyword evidence="10" id="KW-1185">Reference proteome</keyword>
<keyword evidence="2" id="KW-0813">Transport</keyword>
<dbReference type="Proteomes" id="UP000030763">
    <property type="component" value="Unassembled WGS sequence"/>
</dbReference>
<name>U6M582_EIMMA</name>
<dbReference type="InterPro" id="IPR045242">
    <property type="entry name" value="Syntaxin"/>
</dbReference>
<dbReference type="CDD" id="cd15844">
    <property type="entry name" value="SNARE_syntaxin5"/>
    <property type="match status" value="1"/>
</dbReference>
<comment type="subcellular location">
    <subcellularLocation>
        <location evidence="1">Membrane</location>
        <topology evidence="1">Single-pass type IV membrane protein</topology>
    </subcellularLocation>
</comment>
<reference evidence="9" key="1">
    <citation type="submission" date="2013-10" db="EMBL/GenBank/DDBJ databases">
        <title>Genomic analysis of the causative agents of coccidiosis in chickens.</title>
        <authorList>
            <person name="Reid A.J."/>
            <person name="Blake D."/>
            <person name="Billington K."/>
            <person name="Browne H."/>
            <person name="Dunn M."/>
            <person name="Hung S."/>
            <person name="Kawahara F."/>
            <person name="Miranda-Saavedra D."/>
            <person name="Mourier T."/>
            <person name="Nagra H."/>
            <person name="Otto T.D."/>
            <person name="Rawlings N."/>
            <person name="Sanchez A."/>
            <person name="Sanders M."/>
            <person name="Subramaniam C."/>
            <person name="Tay Y."/>
            <person name="Dear P."/>
            <person name="Doerig C."/>
            <person name="Gruber A."/>
            <person name="Parkinson J."/>
            <person name="Shirley M."/>
            <person name="Wan K.L."/>
            <person name="Berriman M."/>
            <person name="Tomley F."/>
            <person name="Pain A."/>
        </authorList>
    </citation>
    <scope>NUCLEOTIDE SEQUENCE [LARGE SCALE GENOMIC DNA]</scope>
    <source>
        <strain evidence="9">Weybridge</strain>
    </source>
</reference>
<keyword evidence="5" id="KW-0175">Coiled coil</keyword>
<evidence type="ECO:0000313" key="10">
    <source>
        <dbReference type="Proteomes" id="UP000030763"/>
    </source>
</evidence>
<dbReference type="InterPro" id="IPR000727">
    <property type="entry name" value="T_SNARE_dom"/>
</dbReference>
<dbReference type="EMBL" id="HG719535">
    <property type="protein sequence ID" value="CDJ58223.1"/>
    <property type="molecule type" value="Genomic_DNA"/>
</dbReference>
<dbReference type="GO" id="GO:0000139">
    <property type="term" value="C:Golgi membrane"/>
    <property type="evidence" value="ECO:0007669"/>
    <property type="project" value="TreeGrafter"/>
</dbReference>
<dbReference type="OMA" id="EVEMGHA"/>
<evidence type="ECO:0000256" key="5">
    <source>
        <dbReference type="ARBA" id="ARBA00023054"/>
    </source>
</evidence>
<dbReference type="PANTHER" id="PTHR19957:SF3">
    <property type="entry name" value="SYNTAXIN-5"/>
    <property type="match status" value="1"/>
</dbReference>
<evidence type="ECO:0000256" key="3">
    <source>
        <dbReference type="ARBA" id="ARBA00022692"/>
    </source>
</evidence>
<dbReference type="GO" id="GO:0048278">
    <property type="term" value="P:vesicle docking"/>
    <property type="evidence" value="ECO:0007669"/>
    <property type="project" value="TreeGrafter"/>
</dbReference>